<evidence type="ECO:0000313" key="1">
    <source>
        <dbReference type="EMBL" id="CUP80496.1"/>
    </source>
</evidence>
<reference evidence="1 2" key="1">
    <citation type="submission" date="2015-09" db="EMBL/GenBank/DDBJ databases">
        <authorList>
            <consortium name="Pathogen Informatics"/>
        </authorList>
    </citation>
    <scope>NUCLEOTIDE SEQUENCE [LARGE SCALE GENOMIC DNA]</scope>
    <source>
        <strain evidence="1 2">2789STDY5608854</strain>
    </source>
</reference>
<dbReference type="AlphaFoldDB" id="A0A174R928"/>
<proteinExistence type="predicted"/>
<sequence length="162" mass="16987">MADKPRAPILLVGLIPAEPGGPPHRLHRFIQGGVVEQAGGHRHHPVGARGVNAAVQPPARPGTEGGDGLVAVVPGVLHPQDGGHRPELPQQRLHPGLLLAQLLRIGGLQQGAAAAALPPQGADVSLLRHGLSSVPAAPRFRQLFQFPREVLSLPHHQQVRGN</sequence>
<accession>A0A174R928</accession>
<protein>
    <submittedName>
        <fullName evidence="1">Uncharacterized protein</fullName>
    </submittedName>
</protein>
<evidence type="ECO:0000313" key="2">
    <source>
        <dbReference type="Proteomes" id="UP000095746"/>
    </source>
</evidence>
<gene>
    <name evidence="1" type="ORF">ERS852411_03614</name>
</gene>
<dbReference type="Proteomes" id="UP000095746">
    <property type="component" value="Unassembled WGS sequence"/>
</dbReference>
<name>A0A174R928_FLAPL</name>
<organism evidence="1 2">
    <name type="scientific">Flavonifractor plautii</name>
    <name type="common">Fusobacterium plautii</name>
    <dbReference type="NCBI Taxonomy" id="292800"/>
    <lineage>
        <taxon>Bacteria</taxon>
        <taxon>Bacillati</taxon>
        <taxon>Bacillota</taxon>
        <taxon>Clostridia</taxon>
        <taxon>Eubacteriales</taxon>
        <taxon>Oscillospiraceae</taxon>
        <taxon>Flavonifractor</taxon>
    </lineage>
</organism>
<dbReference type="EMBL" id="CYZT01000506">
    <property type="protein sequence ID" value="CUP80496.1"/>
    <property type="molecule type" value="Genomic_DNA"/>
</dbReference>